<gene>
    <name evidence="7" type="ORF">AAFF_G00073310</name>
</gene>
<evidence type="ECO:0000313" key="7">
    <source>
        <dbReference type="EMBL" id="KAJ8392657.1"/>
    </source>
</evidence>
<dbReference type="CDD" id="cd10428">
    <property type="entry name" value="LFG_like"/>
    <property type="match status" value="1"/>
</dbReference>
<dbReference type="GO" id="GO:2001234">
    <property type="term" value="P:negative regulation of apoptotic signaling pathway"/>
    <property type="evidence" value="ECO:0007669"/>
    <property type="project" value="TreeGrafter"/>
</dbReference>
<dbReference type="InterPro" id="IPR006214">
    <property type="entry name" value="Bax_inhibitor_1-related"/>
</dbReference>
<organism evidence="7 8">
    <name type="scientific">Aldrovandia affinis</name>
    <dbReference type="NCBI Taxonomy" id="143900"/>
    <lineage>
        <taxon>Eukaryota</taxon>
        <taxon>Metazoa</taxon>
        <taxon>Chordata</taxon>
        <taxon>Craniata</taxon>
        <taxon>Vertebrata</taxon>
        <taxon>Euteleostomi</taxon>
        <taxon>Actinopterygii</taxon>
        <taxon>Neopterygii</taxon>
        <taxon>Teleostei</taxon>
        <taxon>Notacanthiformes</taxon>
        <taxon>Halosauridae</taxon>
        <taxon>Aldrovandia</taxon>
    </lineage>
</organism>
<feature type="transmembrane region" description="Helical" evidence="5">
    <location>
        <begin position="294"/>
        <end position="313"/>
    </location>
</feature>
<keyword evidence="4 5" id="KW-0472">Membrane</keyword>
<dbReference type="EMBL" id="JAINUG010000144">
    <property type="protein sequence ID" value="KAJ8392657.1"/>
    <property type="molecule type" value="Genomic_DNA"/>
</dbReference>
<name>A0AAD7RYD6_9TELE</name>
<comment type="caution">
    <text evidence="7">The sequence shown here is derived from an EMBL/GenBank/DDBJ whole genome shotgun (WGS) entry which is preliminary data.</text>
</comment>
<keyword evidence="8" id="KW-1185">Reference proteome</keyword>
<feature type="transmembrane region" description="Helical" evidence="5">
    <location>
        <begin position="261"/>
        <end position="282"/>
    </location>
</feature>
<proteinExistence type="inferred from homology"/>
<sequence length="321" mass="35846">MADIYESVWQEVQGTPSLFSALCVCRRSSRAAMSKSDLPPSYDAWHVPIYDPQTGYYPQPPAYAPPAHEDQTNPATLPSGPHTVRPGDSEEYAVAGVWDSTAIRHAFIQKVYLIVAAQLLFTFSIVAVFTFVDPVRLFVIRNPGVYWASYAVFFISYIVLACCEGQRRRFPLNIIFLAIFTLAMSYLAGSMSSYNDTKTVCLAFGITVIVCFIVTVFCFQTKVDLTQCNGLFCILSAVLVFIGIISIIVLSFQYVEWLSMLYAAIGTIVFTLFLALHTQFLLGNRKLAISPEEYIFAALSIYLDIIQVFMFLLDFSSLASN</sequence>
<evidence type="ECO:0000256" key="2">
    <source>
        <dbReference type="ARBA" id="ARBA00022692"/>
    </source>
</evidence>
<evidence type="ECO:0000256" key="3">
    <source>
        <dbReference type="ARBA" id="ARBA00022989"/>
    </source>
</evidence>
<comment type="subcellular location">
    <subcellularLocation>
        <location evidence="1">Membrane</location>
        <topology evidence="1">Multi-pass membrane protein</topology>
    </subcellularLocation>
</comment>
<feature type="transmembrane region" description="Helical" evidence="5">
    <location>
        <begin position="144"/>
        <end position="163"/>
    </location>
</feature>
<evidence type="ECO:0000256" key="5">
    <source>
        <dbReference type="RuleBase" id="RU004379"/>
    </source>
</evidence>
<feature type="transmembrane region" description="Helical" evidence="5">
    <location>
        <begin position="111"/>
        <end position="132"/>
    </location>
</feature>
<reference evidence="7" key="1">
    <citation type="journal article" date="2023" name="Science">
        <title>Genome structures resolve the early diversification of teleost fishes.</title>
        <authorList>
            <person name="Parey E."/>
            <person name="Louis A."/>
            <person name="Montfort J."/>
            <person name="Bouchez O."/>
            <person name="Roques C."/>
            <person name="Iampietro C."/>
            <person name="Lluch J."/>
            <person name="Castinel A."/>
            <person name="Donnadieu C."/>
            <person name="Desvignes T."/>
            <person name="Floi Bucao C."/>
            <person name="Jouanno E."/>
            <person name="Wen M."/>
            <person name="Mejri S."/>
            <person name="Dirks R."/>
            <person name="Jansen H."/>
            <person name="Henkel C."/>
            <person name="Chen W.J."/>
            <person name="Zahm M."/>
            <person name="Cabau C."/>
            <person name="Klopp C."/>
            <person name="Thompson A.W."/>
            <person name="Robinson-Rechavi M."/>
            <person name="Braasch I."/>
            <person name="Lecointre G."/>
            <person name="Bobe J."/>
            <person name="Postlethwait J.H."/>
            <person name="Berthelot C."/>
            <person name="Roest Crollius H."/>
            <person name="Guiguen Y."/>
        </authorList>
    </citation>
    <scope>NUCLEOTIDE SEQUENCE</scope>
    <source>
        <strain evidence="7">NC1722</strain>
    </source>
</reference>
<evidence type="ECO:0000256" key="1">
    <source>
        <dbReference type="ARBA" id="ARBA00004141"/>
    </source>
</evidence>
<evidence type="ECO:0000256" key="4">
    <source>
        <dbReference type="ARBA" id="ARBA00023136"/>
    </source>
</evidence>
<protein>
    <submittedName>
        <fullName evidence="7">Uncharacterized protein</fullName>
    </submittedName>
</protein>
<dbReference type="Pfam" id="PF01027">
    <property type="entry name" value="Bax1-I"/>
    <property type="match status" value="1"/>
</dbReference>
<evidence type="ECO:0000256" key="6">
    <source>
        <dbReference type="SAM" id="MobiDB-lite"/>
    </source>
</evidence>
<feature type="region of interest" description="Disordered" evidence="6">
    <location>
        <begin position="61"/>
        <end position="82"/>
    </location>
</feature>
<keyword evidence="2 5" id="KW-0812">Transmembrane</keyword>
<accession>A0AAD7RYD6</accession>
<dbReference type="GO" id="GO:0005783">
    <property type="term" value="C:endoplasmic reticulum"/>
    <property type="evidence" value="ECO:0007669"/>
    <property type="project" value="TreeGrafter"/>
</dbReference>
<evidence type="ECO:0000313" key="8">
    <source>
        <dbReference type="Proteomes" id="UP001221898"/>
    </source>
</evidence>
<feature type="transmembrane region" description="Helical" evidence="5">
    <location>
        <begin position="200"/>
        <end position="219"/>
    </location>
</feature>
<comment type="similarity">
    <text evidence="5">Belongs to the BI1 family.</text>
</comment>
<dbReference type="Proteomes" id="UP001221898">
    <property type="component" value="Unassembled WGS sequence"/>
</dbReference>
<dbReference type="PANTHER" id="PTHR23291">
    <property type="entry name" value="BAX INHIBITOR-RELATED"/>
    <property type="match status" value="1"/>
</dbReference>
<dbReference type="PANTHER" id="PTHR23291:SF35">
    <property type="entry name" value="PROTEIN LIFEGUARD 3"/>
    <property type="match status" value="1"/>
</dbReference>
<dbReference type="GO" id="GO:0005794">
    <property type="term" value="C:Golgi apparatus"/>
    <property type="evidence" value="ECO:0007669"/>
    <property type="project" value="TreeGrafter"/>
</dbReference>
<feature type="transmembrane region" description="Helical" evidence="5">
    <location>
        <begin position="170"/>
        <end position="188"/>
    </location>
</feature>
<keyword evidence="3 5" id="KW-1133">Transmembrane helix</keyword>
<feature type="transmembrane region" description="Helical" evidence="5">
    <location>
        <begin position="231"/>
        <end position="255"/>
    </location>
</feature>
<dbReference type="GO" id="GO:0016020">
    <property type="term" value="C:membrane"/>
    <property type="evidence" value="ECO:0007669"/>
    <property type="project" value="UniProtKB-SubCell"/>
</dbReference>
<dbReference type="AlphaFoldDB" id="A0AAD7RYD6"/>